<dbReference type="PATRIC" id="fig|1359167.3.peg.847"/>
<keyword evidence="1" id="KW-0472">Membrane</keyword>
<organism evidence="2 3">
    <name type="scientific">Ehrlichia cf. muris str. EmCRT</name>
    <dbReference type="NCBI Taxonomy" id="1359167"/>
    <lineage>
        <taxon>Bacteria</taxon>
        <taxon>Pseudomonadati</taxon>
        <taxon>Pseudomonadota</taxon>
        <taxon>Alphaproteobacteria</taxon>
        <taxon>Rickettsiales</taxon>
        <taxon>Anaplasmataceae</taxon>
        <taxon>Ehrlichia</taxon>
    </lineage>
</organism>
<gene>
    <name evidence="2" type="ORF">EMUCRT_0881</name>
</gene>
<feature type="transmembrane region" description="Helical" evidence="1">
    <location>
        <begin position="146"/>
        <end position="164"/>
    </location>
</feature>
<keyword evidence="1" id="KW-1133">Transmembrane helix</keyword>
<protein>
    <submittedName>
        <fullName evidence="2">Uncharacterized protein</fullName>
    </submittedName>
</protein>
<proteinExistence type="predicted"/>
<sequence>MEKDTRYPTSKDQVSSNTGTLNTNTLGDAAILLILLSLAALVFAMANLSNRMSSSLKNPYFIVAMCAVAILIVSSAIALGTSCVSKPREQAPGYIKFNYGNQRSTLSLTLIIMSATSLIAAAAFIGTLSQKNMLSAFLNFNDPLCIGMYASLALLALSLLTYTLKSLIAPDSTKHIIVLGNQDLVNKAKEFHTVPSFVLGKLNLDCSAVSSLQIVDCEWSRILA</sequence>
<dbReference type="AlphaFoldDB" id="A0A0F3N6U5"/>
<evidence type="ECO:0000313" key="3">
    <source>
        <dbReference type="Proteomes" id="UP000033546"/>
    </source>
</evidence>
<evidence type="ECO:0000313" key="2">
    <source>
        <dbReference type="EMBL" id="KJV63427.1"/>
    </source>
</evidence>
<dbReference type="Proteomes" id="UP000033546">
    <property type="component" value="Unassembled WGS sequence"/>
</dbReference>
<reference evidence="2 3" key="1">
    <citation type="submission" date="2015-02" db="EMBL/GenBank/DDBJ databases">
        <title>Genome Sequencing of Rickettsiales.</title>
        <authorList>
            <person name="Daugherty S.C."/>
            <person name="Su Q."/>
            <person name="Abolude K."/>
            <person name="Beier-Sexton M."/>
            <person name="Carlyon J.A."/>
            <person name="Carter R."/>
            <person name="Day N.P."/>
            <person name="Dumler S.J."/>
            <person name="Dyachenko V."/>
            <person name="Godinez A."/>
            <person name="Kurtti T.J."/>
            <person name="Lichay M."/>
            <person name="Mullins K.E."/>
            <person name="Ott S."/>
            <person name="Pappas-Brown V."/>
            <person name="Paris D.H."/>
            <person name="Patel P."/>
            <person name="Richards A.L."/>
            <person name="Sadzewicz L."/>
            <person name="Sears K."/>
            <person name="Seidman D."/>
            <person name="Sengamalay N."/>
            <person name="Stenos J."/>
            <person name="Tallon L.J."/>
            <person name="Vincent G."/>
            <person name="Fraser C.M."/>
            <person name="Munderloh U."/>
            <person name="Dunning-Hotopp J.C."/>
        </authorList>
    </citation>
    <scope>NUCLEOTIDE SEQUENCE [LARGE SCALE GENOMIC DNA]</scope>
    <source>
        <strain evidence="2 3">EmCRT</strain>
    </source>
</reference>
<dbReference type="RefSeq" id="WP_045805163.1">
    <property type="nucleotide sequence ID" value="NZ_LANU01000003.1"/>
</dbReference>
<keyword evidence="1" id="KW-0812">Transmembrane</keyword>
<dbReference type="EMBL" id="LANU01000003">
    <property type="protein sequence ID" value="KJV63427.1"/>
    <property type="molecule type" value="Genomic_DNA"/>
</dbReference>
<accession>A0A0F3N6U5</accession>
<feature type="transmembrane region" description="Helical" evidence="1">
    <location>
        <begin position="29"/>
        <end position="48"/>
    </location>
</feature>
<feature type="transmembrane region" description="Helical" evidence="1">
    <location>
        <begin position="105"/>
        <end position="126"/>
    </location>
</feature>
<feature type="transmembrane region" description="Helical" evidence="1">
    <location>
        <begin position="60"/>
        <end position="84"/>
    </location>
</feature>
<name>A0A0F3N6U5_9RICK</name>
<comment type="caution">
    <text evidence="2">The sequence shown here is derived from an EMBL/GenBank/DDBJ whole genome shotgun (WGS) entry which is preliminary data.</text>
</comment>
<evidence type="ECO:0000256" key="1">
    <source>
        <dbReference type="SAM" id="Phobius"/>
    </source>
</evidence>